<dbReference type="InterPro" id="IPR052368">
    <property type="entry name" value="2-oxoacid_oxidoreductase"/>
</dbReference>
<feature type="domain" description="Pyruvate flavodoxin/ferredoxin oxidoreductase pyrimidine binding" evidence="3">
    <location>
        <begin position="15"/>
        <end position="223"/>
    </location>
</feature>
<keyword evidence="6" id="KW-1185">Reference proteome</keyword>
<evidence type="ECO:0000313" key="5">
    <source>
        <dbReference type="EMBL" id="SLM29430.1"/>
    </source>
</evidence>
<dbReference type="STRING" id="1246637.MTBBW1_1790055"/>
<gene>
    <name evidence="5" type="primary">porC</name>
    <name evidence="5" type="ORF">MTBBW1_1790055</name>
</gene>
<dbReference type="FunFam" id="3.40.50.970:FF:000022">
    <property type="entry name" value="2-oxoglutarate ferredoxin oxidoreductase alpha subunit"/>
    <property type="match status" value="1"/>
</dbReference>
<dbReference type="SUPFAM" id="SSF52518">
    <property type="entry name" value="Thiamin diphosphate-binding fold (THDP-binding)"/>
    <property type="match status" value="1"/>
</dbReference>
<dbReference type="SUPFAM" id="SSF52922">
    <property type="entry name" value="TK C-terminal domain-like"/>
    <property type="match status" value="1"/>
</dbReference>
<dbReference type="Pfam" id="PF01855">
    <property type="entry name" value="POR_N"/>
    <property type="match status" value="1"/>
</dbReference>
<dbReference type="EMBL" id="FWEV01000089">
    <property type="protein sequence ID" value="SLM29430.1"/>
    <property type="molecule type" value="Genomic_DNA"/>
</dbReference>
<sequence>MALSFMEGNEAVARGAIKAGCTFFAGYPITPATTVFANMLKMLPPKGGICIQGEDEIASMGYCIGASMAGKKVLTATSGPGISLYSEQISFAVGSEIPMVIVDVQRLGPSTGSATRGADSDIQFLRWGNTGGVPVIVLAPRDVKDCYSLTVHAFNFAEKYRCPVFIASNKEIGMTKESIDLDLVELPDLVERKLFKSCGNKTSSSENPVTSSVNQDNEDKNNCANDKFIPFKAEPGGVPDFLPIGGKTLVRQTSSTHGPDGYITIDPDTIAAAQDRLRDKILNAEEDLTIYDEHEREDADTLVISYGVTSRAAEDACSMLEKKGKSVSTLSLQTLWPVPEKLIRTKAEKYSRIVVLEMNLGQYIDNIERILLDKKIQFYGQMNGVLITPGKIMEVIEDEKCTQYPCRNRGGN</sequence>
<evidence type="ECO:0000256" key="1">
    <source>
        <dbReference type="ARBA" id="ARBA00023002"/>
    </source>
</evidence>
<dbReference type="GO" id="GO:0047553">
    <property type="term" value="F:2-oxoglutarate synthase activity"/>
    <property type="evidence" value="ECO:0007669"/>
    <property type="project" value="UniProtKB-EC"/>
</dbReference>
<dbReference type="Pfam" id="PF17147">
    <property type="entry name" value="PFOR_II"/>
    <property type="match status" value="1"/>
</dbReference>
<feature type="domain" description="Pyruvate:ferredoxin oxidoreductase core" evidence="4">
    <location>
        <begin position="299"/>
        <end position="391"/>
    </location>
</feature>
<dbReference type="Gene3D" id="3.40.50.970">
    <property type="match status" value="1"/>
</dbReference>
<reference evidence="5 6" key="1">
    <citation type="submission" date="2017-03" db="EMBL/GenBank/DDBJ databases">
        <authorList>
            <person name="Afonso C.L."/>
            <person name="Miller P.J."/>
            <person name="Scott M.A."/>
            <person name="Spackman E."/>
            <person name="Goraichik I."/>
            <person name="Dimitrov K.M."/>
            <person name="Suarez D.L."/>
            <person name="Swayne D.E."/>
        </authorList>
    </citation>
    <scope>NUCLEOTIDE SEQUENCE [LARGE SCALE GENOMIC DNA]</scope>
    <source>
        <strain evidence="5">PRJEB14757</strain>
    </source>
</reference>
<dbReference type="InterPro" id="IPR002880">
    <property type="entry name" value="Pyrv_Fd/Flavodoxin_OxRdtase_N"/>
</dbReference>
<dbReference type="Gene3D" id="3.40.50.920">
    <property type="match status" value="1"/>
</dbReference>
<dbReference type="PANTHER" id="PTHR43088">
    <property type="entry name" value="SUBUNIT OF PYRUVATE:FLAVODOXIN OXIDOREDUCTASE-RELATED"/>
    <property type="match status" value="1"/>
</dbReference>
<dbReference type="AlphaFoldDB" id="A0A1W1HAC0"/>
<dbReference type="PANTHER" id="PTHR43088:SF1">
    <property type="entry name" value="SUBUNIT OF PYRUVATE:FLAVODOXIN OXIDOREDUCTASE"/>
    <property type="match status" value="1"/>
</dbReference>
<feature type="compositionally biased region" description="Polar residues" evidence="2">
    <location>
        <begin position="199"/>
        <end position="215"/>
    </location>
</feature>
<dbReference type="RefSeq" id="WP_080806418.1">
    <property type="nucleotide sequence ID" value="NZ_LT828553.1"/>
</dbReference>
<proteinExistence type="predicted"/>
<keyword evidence="1 5" id="KW-0560">Oxidoreductase</keyword>
<dbReference type="InterPro" id="IPR009014">
    <property type="entry name" value="Transketo_C/PFOR_II"/>
</dbReference>
<protein>
    <submittedName>
        <fullName evidence="5">PorC2</fullName>
        <ecNumber evidence="5">1.2.7.3</ecNumber>
    </submittedName>
</protein>
<dbReference type="CDD" id="cd07034">
    <property type="entry name" value="TPP_PYR_PFOR_IOR-alpha_like"/>
    <property type="match status" value="1"/>
</dbReference>
<evidence type="ECO:0000313" key="6">
    <source>
        <dbReference type="Proteomes" id="UP000191931"/>
    </source>
</evidence>
<evidence type="ECO:0000256" key="2">
    <source>
        <dbReference type="SAM" id="MobiDB-lite"/>
    </source>
</evidence>
<dbReference type="EC" id="1.2.7.3" evidence="5"/>
<dbReference type="InterPro" id="IPR033412">
    <property type="entry name" value="PFOR_II"/>
</dbReference>
<dbReference type="Proteomes" id="UP000191931">
    <property type="component" value="Unassembled WGS sequence"/>
</dbReference>
<evidence type="ECO:0000259" key="4">
    <source>
        <dbReference type="Pfam" id="PF17147"/>
    </source>
</evidence>
<dbReference type="OrthoDB" id="9794954at2"/>
<evidence type="ECO:0000259" key="3">
    <source>
        <dbReference type="Pfam" id="PF01855"/>
    </source>
</evidence>
<organism evidence="5 6">
    <name type="scientific">Desulfamplus magnetovallimortis</name>
    <dbReference type="NCBI Taxonomy" id="1246637"/>
    <lineage>
        <taxon>Bacteria</taxon>
        <taxon>Pseudomonadati</taxon>
        <taxon>Thermodesulfobacteriota</taxon>
        <taxon>Desulfobacteria</taxon>
        <taxon>Desulfobacterales</taxon>
        <taxon>Desulfobacteraceae</taxon>
        <taxon>Desulfamplus</taxon>
    </lineage>
</organism>
<feature type="region of interest" description="Disordered" evidence="2">
    <location>
        <begin position="199"/>
        <end position="225"/>
    </location>
</feature>
<dbReference type="InterPro" id="IPR029061">
    <property type="entry name" value="THDP-binding"/>
</dbReference>
<accession>A0A1W1HAC0</accession>
<name>A0A1W1HAC0_9BACT</name>